<evidence type="ECO:0000256" key="1">
    <source>
        <dbReference type="SAM" id="MobiDB-lite"/>
    </source>
</evidence>
<feature type="compositionally biased region" description="Basic and acidic residues" evidence="1">
    <location>
        <begin position="39"/>
        <end position="62"/>
    </location>
</feature>
<keyword evidence="3" id="KW-1185">Reference proteome</keyword>
<sequence>MRACTCSSRRSEEYRGEKEDVAEQKERDDCMEATGRSRTARENGEETEESRTPAESRKEGSGRIHLMNVD</sequence>
<comment type="caution">
    <text evidence="2">The sequence shown here is derived from an EMBL/GenBank/DDBJ whole genome shotgun (WGS) entry which is preliminary data.</text>
</comment>
<reference evidence="2" key="1">
    <citation type="journal article" date="2022" name="bioRxiv">
        <title>Sequencing and chromosome-scale assembly of the giantPleurodeles waltlgenome.</title>
        <authorList>
            <person name="Brown T."/>
            <person name="Elewa A."/>
            <person name="Iarovenko S."/>
            <person name="Subramanian E."/>
            <person name="Araus A.J."/>
            <person name="Petzold A."/>
            <person name="Susuki M."/>
            <person name="Suzuki K.-i.T."/>
            <person name="Hayashi T."/>
            <person name="Toyoda A."/>
            <person name="Oliveira C."/>
            <person name="Osipova E."/>
            <person name="Leigh N.D."/>
            <person name="Simon A."/>
            <person name="Yun M.H."/>
        </authorList>
    </citation>
    <scope>NUCLEOTIDE SEQUENCE</scope>
    <source>
        <strain evidence="2">20211129_DDA</strain>
        <tissue evidence="2">Liver</tissue>
    </source>
</reference>
<organism evidence="2 3">
    <name type="scientific">Pleurodeles waltl</name>
    <name type="common">Iberian ribbed newt</name>
    <dbReference type="NCBI Taxonomy" id="8319"/>
    <lineage>
        <taxon>Eukaryota</taxon>
        <taxon>Metazoa</taxon>
        <taxon>Chordata</taxon>
        <taxon>Craniata</taxon>
        <taxon>Vertebrata</taxon>
        <taxon>Euteleostomi</taxon>
        <taxon>Amphibia</taxon>
        <taxon>Batrachia</taxon>
        <taxon>Caudata</taxon>
        <taxon>Salamandroidea</taxon>
        <taxon>Salamandridae</taxon>
        <taxon>Pleurodelinae</taxon>
        <taxon>Pleurodeles</taxon>
    </lineage>
</organism>
<evidence type="ECO:0000313" key="2">
    <source>
        <dbReference type="EMBL" id="KAJ1149335.1"/>
    </source>
</evidence>
<name>A0AAV7RCY0_PLEWA</name>
<feature type="compositionally biased region" description="Basic and acidic residues" evidence="1">
    <location>
        <begin position="9"/>
        <end position="30"/>
    </location>
</feature>
<dbReference type="AlphaFoldDB" id="A0AAV7RCY0"/>
<dbReference type="Proteomes" id="UP001066276">
    <property type="component" value="Chromosome 5"/>
</dbReference>
<protein>
    <submittedName>
        <fullName evidence="2">Uncharacterized protein</fullName>
    </submittedName>
</protein>
<accession>A0AAV7RCY0</accession>
<dbReference type="EMBL" id="JANPWB010000009">
    <property type="protein sequence ID" value="KAJ1149335.1"/>
    <property type="molecule type" value="Genomic_DNA"/>
</dbReference>
<evidence type="ECO:0000313" key="3">
    <source>
        <dbReference type="Proteomes" id="UP001066276"/>
    </source>
</evidence>
<gene>
    <name evidence="2" type="ORF">NDU88_002145</name>
</gene>
<proteinExistence type="predicted"/>
<feature type="region of interest" description="Disordered" evidence="1">
    <location>
        <begin position="1"/>
        <end position="70"/>
    </location>
</feature>